<accession>A0A830D0W3</accession>
<protein>
    <submittedName>
        <fullName evidence="1">Uncharacterized mitochondrial protein atmg00820</fullName>
    </submittedName>
</protein>
<gene>
    <name evidence="1" type="ORF">PHJA_002143200</name>
</gene>
<keyword evidence="2" id="KW-1185">Reference proteome</keyword>
<sequence>MDKDIRTLESNHTWILTKLPAGKSVIGSKWVYKINRNHDGSVKIFNTRLVSKWFL</sequence>
<dbReference type="AlphaFoldDB" id="A0A830D0W3"/>
<evidence type="ECO:0000313" key="1">
    <source>
        <dbReference type="EMBL" id="GFP99991.1"/>
    </source>
</evidence>
<reference evidence="1" key="1">
    <citation type="submission" date="2020-07" db="EMBL/GenBank/DDBJ databases">
        <title>Ethylene signaling mediates host invasion by parasitic plants.</title>
        <authorList>
            <person name="Yoshida S."/>
        </authorList>
    </citation>
    <scope>NUCLEOTIDE SEQUENCE</scope>
    <source>
        <strain evidence="1">Okayama</strain>
    </source>
</reference>
<evidence type="ECO:0000313" key="2">
    <source>
        <dbReference type="Proteomes" id="UP000653305"/>
    </source>
</evidence>
<proteinExistence type="predicted"/>
<dbReference type="EMBL" id="BMAC01000600">
    <property type="protein sequence ID" value="GFP99991.1"/>
    <property type="molecule type" value="Genomic_DNA"/>
</dbReference>
<dbReference type="OrthoDB" id="1929979at2759"/>
<organism evidence="1 2">
    <name type="scientific">Phtheirospermum japonicum</name>
    <dbReference type="NCBI Taxonomy" id="374723"/>
    <lineage>
        <taxon>Eukaryota</taxon>
        <taxon>Viridiplantae</taxon>
        <taxon>Streptophyta</taxon>
        <taxon>Embryophyta</taxon>
        <taxon>Tracheophyta</taxon>
        <taxon>Spermatophyta</taxon>
        <taxon>Magnoliopsida</taxon>
        <taxon>eudicotyledons</taxon>
        <taxon>Gunneridae</taxon>
        <taxon>Pentapetalae</taxon>
        <taxon>asterids</taxon>
        <taxon>lamiids</taxon>
        <taxon>Lamiales</taxon>
        <taxon>Orobanchaceae</taxon>
        <taxon>Orobanchaceae incertae sedis</taxon>
        <taxon>Phtheirospermum</taxon>
    </lineage>
</organism>
<name>A0A830D0W3_9LAMI</name>
<dbReference type="Proteomes" id="UP000653305">
    <property type="component" value="Unassembled WGS sequence"/>
</dbReference>
<comment type="caution">
    <text evidence="1">The sequence shown here is derived from an EMBL/GenBank/DDBJ whole genome shotgun (WGS) entry which is preliminary data.</text>
</comment>